<proteinExistence type="predicted"/>
<feature type="chain" id="PRO_5042285016" evidence="3">
    <location>
        <begin position="21"/>
        <end position="241"/>
    </location>
</feature>
<keyword evidence="2" id="KW-0472">Membrane</keyword>
<name>A0AAD4MYP7_9BILA</name>
<evidence type="ECO:0000313" key="4">
    <source>
        <dbReference type="EMBL" id="KAI1705559.1"/>
    </source>
</evidence>
<accession>A0AAD4MYP7</accession>
<evidence type="ECO:0000256" key="2">
    <source>
        <dbReference type="SAM" id="Phobius"/>
    </source>
</evidence>
<feature type="region of interest" description="Disordered" evidence="1">
    <location>
        <begin position="133"/>
        <end position="200"/>
    </location>
</feature>
<organism evidence="4 5">
    <name type="scientific">Ditylenchus destructor</name>
    <dbReference type="NCBI Taxonomy" id="166010"/>
    <lineage>
        <taxon>Eukaryota</taxon>
        <taxon>Metazoa</taxon>
        <taxon>Ecdysozoa</taxon>
        <taxon>Nematoda</taxon>
        <taxon>Chromadorea</taxon>
        <taxon>Rhabditida</taxon>
        <taxon>Tylenchina</taxon>
        <taxon>Tylenchomorpha</taxon>
        <taxon>Sphaerularioidea</taxon>
        <taxon>Anguinidae</taxon>
        <taxon>Anguininae</taxon>
        <taxon>Ditylenchus</taxon>
    </lineage>
</organism>
<feature type="signal peptide" evidence="3">
    <location>
        <begin position="1"/>
        <end position="20"/>
    </location>
</feature>
<keyword evidence="2" id="KW-0812">Transmembrane</keyword>
<feature type="compositionally biased region" description="Polar residues" evidence="1">
    <location>
        <begin position="170"/>
        <end position="200"/>
    </location>
</feature>
<feature type="transmembrane region" description="Helical" evidence="2">
    <location>
        <begin position="206"/>
        <end position="226"/>
    </location>
</feature>
<dbReference type="Proteomes" id="UP001201812">
    <property type="component" value="Unassembled WGS sequence"/>
</dbReference>
<evidence type="ECO:0000313" key="5">
    <source>
        <dbReference type="Proteomes" id="UP001201812"/>
    </source>
</evidence>
<feature type="compositionally biased region" description="Low complexity" evidence="1">
    <location>
        <begin position="154"/>
        <end position="169"/>
    </location>
</feature>
<sequence length="241" mass="26119">MARYFVILTCSCFIFGYSNAQESKENKACFKKMSDRFFPDCNKGINVTAGDLSPDFCLKAWRLVICIEALASKFLREKTCEPASVQYALDMELRNVDDILKIHLQRESQCHDVTAYINTTPRVKVVELTTGGTNATIPANETNATTHPAASEEPSTSTGGPLPTVTTLPASENSSASFIGSTDTQENATESSSQTLEDSTNGCNGISTAIEFLITLGAAAIVALLFKQNSSLQDKMFLLVM</sequence>
<evidence type="ECO:0000256" key="1">
    <source>
        <dbReference type="SAM" id="MobiDB-lite"/>
    </source>
</evidence>
<feature type="compositionally biased region" description="Polar residues" evidence="1">
    <location>
        <begin position="133"/>
        <end position="148"/>
    </location>
</feature>
<keyword evidence="2" id="KW-1133">Transmembrane helix</keyword>
<comment type="caution">
    <text evidence="4">The sequence shown here is derived from an EMBL/GenBank/DDBJ whole genome shotgun (WGS) entry which is preliminary data.</text>
</comment>
<dbReference type="AlphaFoldDB" id="A0AAD4MYP7"/>
<protein>
    <submittedName>
        <fullName evidence="4">Uncharacterized protein</fullName>
    </submittedName>
</protein>
<keyword evidence="3" id="KW-0732">Signal</keyword>
<keyword evidence="5" id="KW-1185">Reference proteome</keyword>
<evidence type="ECO:0000256" key="3">
    <source>
        <dbReference type="SAM" id="SignalP"/>
    </source>
</evidence>
<reference evidence="4" key="1">
    <citation type="submission" date="2022-01" db="EMBL/GenBank/DDBJ databases">
        <title>Genome Sequence Resource for Two Populations of Ditylenchus destructor, the Migratory Endoparasitic Phytonematode.</title>
        <authorList>
            <person name="Zhang H."/>
            <person name="Lin R."/>
            <person name="Xie B."/>
        </authorList>
    </citation>
    <scope>NUCLEOTIDE SEQUENCE</scope>
    <source>
        <strain evidence="4">BazhouSP</strain>
    </source>
</reference>
<gene>
    <name evidence="4" type="ORF">DdX_13523</name>
</gene>
<dbReference type="EMBL" id="JAKKPZ010000055">
    <property type="protein sequence ID" value="KAI1705559.1"/>
    <property type="molecule type" value="Genomic_DNA"/>
</dbReference>